<dbReference type="NCBIfam" id="TIGR03089">
    <property type="entry name" value="TIGR03089 family protein"/>
    <property type="match status" value="1"/>
</dbReference>
<name>A0A1I2HGY0_9MICO</name>
<evidence type="ECO:0000313" key="1">
    <source>
        <dbReference type="EMBL" id="SFF28788.1"/>
    </source>
</evidence>
<evidence type="ECO:0000313" key="2">
    <source>
        <dbReference type="Proteomes" id="UP000198520"/>
    </source>
</evidence>
<protein>
    <submittedName>
        <fullName evidence="1">TIGR03089 family protein</fullName>
    </submittedName>
</protein>
<dbReference type="Proteomes" id="UP000198520">
    <property type="component" value="Unassembled WGS sequence"/>
</dbReference>
<reference evidence="2" key="1">
    <citation type="submission" date="2016-10" db="EMBL/GenBank/DDBJ databases">
        <authorList>
            <person name="Varghese N."/>
            <person name="Submissions S."/>
        </authorList>
    </citation>
    <scope>NUCLEOTIDE SEQUENCE [LARGE SCALE GENOMIC DNA]</scope>
    <source>
        <strain evidence="2">DSM 19083</strain>
    </source>
</reference>
<dbReference type="InterPro" id="IPR017523">
    <property type="entry name" value="Rv3268"/>
</dbReference>
<dbReference type="SUPFAM" id="SSF56801">
    <property type="entry name" value="Acetyl-CoA synthetase-like"/>
    <property type="match status" value="2"/>
</dbReference>
<accession>A0A1I2HGY0</accession>
<dbReference type="OrthoDB" id="3396763at2"/>
<keyword evidence="2" id="KW-1185">Reference proteome</keyword>
<dbReference type="RefSeq" id="WP_093378906.1">
    <property type="nucleotide sequence ID" value="NZ_BNAN01000004.1"/>
</dbReference>
<sequence length="266" mass="27409">MASSPIVAALAPLSLDPGRPRLTWYGPDGERIELSGAVLLNWITKCTNMLVEELDVEPGTRVLLDLPVHWRAAVWALGAWCAGAEVSVGSDPDDTVAVPAPEVVLTHRPAAWAGRVPLVAAVALPGLARRWDGAEPLPAGVVDAAAAVMSFGDQIGYLPPVSDDEQALRAVGSGADGDDAAESRVTYGELLAWAAATGHVAGARTLVTTGASADQATPAPLATALQECLGAWAADASVVLSGADHSARLREDPALRARLVTQEQIG</sequence>
<organism evidence="1 2">
    <name type="scientific">Flavimobilis marinus</name>
    <dbReference type="NCBI Taxonomy" id="285351"/>
    <lineage>
        <taxon>Bacteria</taxon>
        <taxon>Bacillati</taxon>
        <taxon>Actinomycetota</taxon>
        <taxon>Actinomycetes</taxon>
        <taxon>Micrococcales</taxon>
        <taxon>Jonesiaceae</taxon>
        <taxon>Flavimobilis</taxon>
    </lineage>
</organism>
<dbReference type="EMBL" id="FONZ01000004">
    <property type="protein sequence ID" value="SFF28788.1"/>
    <property type="molecule type" value="Genomic_DNA"/>
</dbReference>
<gene>
    <name evidence="1" type="ORF">SAMN04488035_2327</name>
</gene>
<proteinExistence type="predicted"/>
<dbReference type="AlphaFoldDB" id="A0A1I2HGY0"/>
<dbReference type="STRING" id="285351.SAMN04488035_2327"/>